<organism evidence="3 4">
    <name type="scientific">Alloiococcus otitis ATCC 51267</name>
    <dbReference type="NCBI Taxonomy" id="883081"/>
    <lineage>
        <taxon>Bacteria</taxon>
        <taxon>Bacillati</taxon>
        <taxon>Bacillota</taxon>
        <taxon>Bacilli</taxon>
        <taxon>Lactobacillales</taxon>
        <taxon>Carnobacteriaceae</taxon>
        <taxon>Alloiococcus</taxon>
    </lineage>
</organism>
<dbReference type="OrthoDB" id="5149150at2"/>
<dbReference type="STRING" id="883081.HMPREF9698_01167"/>
<comment type="caution">
    <text evidence="3">The sequence shown here is derived from an EMBL/GenBank/DDBJ whole genome shotgun (WGS) entry which is preliminary data.</text>
</comment>
<proteinExistence type="predicted"/>
<gene>
    <name evidence="3" type="ORF">HMPREF9698_01167</name>
</gene>
<dbReference type="eggNOG" id="ENOG50338YJ">
    <property type="taxonomic scope" value="Bacteria"/>
</dbReference>
<sequence length="130" mass="13942">MKKSFISKVVVGSSLLGAFGLGIVAEAGQTYTNYSTTVGRLNGSGYTSYQTKSVSGQKADVYLANNGGYKVDVRTNSRDGSSGEWSRGLTAGSRRQLTNGHNKGSKVRLHFSNNITTRVNTQAQGNWRSN</sequence>
<dbReference type="EMBL" id="AGXA01000025">
    <property type="protein sequence ID" value="EKU93090.1"/>
    <property type="molecule type" value="Genomic_DNA"/>
</dbReference>
<keyword evidence="4" id="KW-1185">Reference proteome</keyword>
<name>K9EV49_9LACT</name>
<evidence type="ECO:0000313" key="4">
    <source>
        <dbReference type="Proteomes" id="UP000009875"/>
    </source>
</evidence>
<reference evidence="3 4" key="1">
    <citation type="submission" date="2012-09" db="EMBL/GenBank/DDBJ databases">
        <title>The Genome Sequence of Alloiococcus otitis ATCC 51267.</title>
        <authorList>
            <consortium name="The Broad Institute Genome Sequencing Platform"/>
            <person name="Earl A."/>
            <person name="Ward D."/>
            <person name="Feldgarden M."/>
            <person name="Gevers D."/>
            <person name="Huys G."/>
            <person name="Walker B."/>
            <person name="Young S.K."/>
            <person name="Zeng Q."/>
            <person name="Gargeya S."/>
            <person name="Fitzgerald M."/>
            <person name="Haas B."/>
            <person name="Abouelleil A."/>
            <person name="Alvarado L."/>
            <person name="Arachchi H.M."/>
            <person name="Berlin A.M."/>
            <person name="Chapman S.B."/>
            <person name="Goldberg J."/>
            <person name="Griggs A."/>
            <person name="Gujja S."/>
            <person name="Hansen M."/>
            <person name="Howarth C."/>
            <person name="Imamovic A."/>
            <person name="Larimer J."/>
            <person name="McCowen C."/>
            <person name="Montmayeur A."/>
            <person name="Murphy C."/>
            <person name="Neiman D."/>
            <person name="Pearson M."/>
            <person name="Priest M."/>
            <person name="Roberts A."/>
            <person name="Saif S."/>
            <person name="Shea T."/>
            <person name="Sisk P."/>
            <person name="Sykes S."/>
            <person name="Wortman J."/>
            <person name="Nusbaum C."/>
            <person name="Birren B."/>
        </authorList>
    </citation>
    <scope>NUCLEOTIDE SEQUENCE [LARGE SCALE GENOMIC DNA]</scope>
    <source>
        <strain evidence="3 4">ATCC 51267</strain>
    </source>
</reference>
<accession>K9EV49</accession>
<dbReference type="AlphaFoldDB" id="K9EV49"/>
<feature type="region of interest" description="Disordered" evidence="1">
    <location>
        <begin position="74"/>
        <end position="102"/>
    </location>
</feature>
<feature type="signal peptide" evidence="2">
    <location>
        <begin position="1"/>
        <end position="27"/>
    </location>
</feature>
<dbReference type="HOGENOM" id="CLU_1967856_0_0_9"/>
<dbReference type="RefSeq" id="WP_003778678.1">
    <property type="nucleotide sequence ID" value="NZ_JH992961.1"/>
</dbReference>
<evidence type="ECO:0000256" key="1">
    <source>
        <dbReference type="SAM" id="MobiDB-lite"/>
    </source>
</evidence>
<evidence type="ECO:0000313" key="3">
    <source>
        <dbReference type="EMBL" id="EKU93090.1"/>
    </source>
</evidence>
<dbReference type="Proteomes" id="UP000009875">
    <property type="component" value="Unassembled WGS sequence"/>
</dbReference>
<feature type="chain" id="PRO_5003929889" evidence="2">
    <location>
        <begin position="28"/>
        <end position="130"/>
    </location>
</feature>
<protein>
    <submittedName>
        <fullName evidence="3">Uncharacterized protein</fullName>
    </submittedName>
</protein>
<evidence type="ECO:0000256" key="2">
    <source>
        <dbReference type="SAM" id="SignalP"/>
    </source>
</evidence>
<feature type="compositionally biased region" description="Polar residues" evidence="1">
    <location>
        <begin position="93"/>
        <end position="102"/>
    </location>
</feature>
<keyword evidence="2" id="KW-0732">Signal</keyword>